<evidence type="ECO:0000313" key="2">
    <source>
        <dbReference type="EMBL" id="JAH47274.1"/>
    </source>
</evidence>
<evidence type="ECO:0000256" key="1">
    <source>
        <dbReference type="SAM" id="MobiDB-lite"/>
    </source>
</evidence>
<organism evidence="2">
    <name type="scientific">Anguilla anguilla</name>
    <name type="common">European freshwater eel</name>
    <name type="synonym">Muraena anguilla</name>
    <dbReference type="NCBI Taxonomy" id="7936"/>
    <lineage>
        <taxon>Eukaryota</taxon>
        <taxon>Metazoa</taxon>
        <taxon>Chordata</taxon>
        <taxon>Craniata</taxon>
        <taxon>Vertebrata</taxon>
        <taxon>Euteleostomi</taxon>
        <taxon>Actinopterygii</taxon>
        <taxon>Neopterygii</taxon>
        <taxon>Teleostei</taxon>
        <taxon>Anguilliformes</taxon>
        <taxon>Anguillidae</taxon>
        <taxon>Anguilla</taxon>
    </lineage>
</organism>
<dbReference type="EMBL" id="GBXM01061303">
    <property type="protein sequence ID" value="JAH47274.1"/>
    <property type="molecule type" value="Transcribed_RNA"/>
</dbReference>
<reference evidence="2" key="1">
    <citation type="submission" date="2014-11" db="EMBL/GenBank/DDBJ databases">
        <authorList>
            <person name="Amaro Gonzalez C."/>
        </authorList>
    </citation>
    <scope>NUCLEOTIDE SEQUENCE</scope>
</reference>
<proteinExistence type="predicted"/>
<sequence>MQVNRRHVSITHTQIDLQGHQEMETEG</sequence>
<accession>A0A0E9T103</accession>
<name>A0A0E9T103_ANGAN</name>
<feature type="region of interest" description="Disordered" evidence="1">
    <location>
        <begin position="1"/>
        <end position="27"/>
    </location>
</feature>
<protein>
    <submittedName>
        <fullName evidence="2">Uncharacterized protein</fullName>
    </submittedName>
</protein>
<reference evidence="2" key="2">
    <citation type="journal article" date="2015" name="Fish Shellfish Immunol.">
        <title>Early steps in the European eel (Anguilla anguilla)-Vibrio vulnificus interaction in the gills: Role of the RtxA13 toxin.</title>
        <authorList>
            <person name="Callol A."/>
            <person name="Pajuelo D."/>
            <person name="Ebbesson L."/>
            <person name="Teles M."/>
            <person name="MacKenzie S."/>
            <person name="Amaro C."/>
        </authorList>
    </citation>
    <scope>NUCLEOTIDE SEQUENCE</scope>
</reference>
<dbReference type="AlphaFoldDB" id="A0A0E9T103"/>